<accession>A0A8J5JRM0</accession>
<keyword evidence="2" id="KW-1185">Reference proteome</keyword>
<dbReference type="Proteomes" id="UP000747542">
    <property type="component" value="Unassembled WGS sequence"/>
</dbReference>
<dbReference type="EMBL" id="JAHLQT010030679">
    <property type="protein sequence ID" value="KAG7160803.1"/>
    <property type="molecule type" value="Genomic_DNA"/>
</dbReference>
<name>A0A8J5JRM0_HOMAM</name>
<protein>
    <recommendedName>
        <fullName evidence="3">Peptidase A2 domain-containing protein</fullName>
    </recommendedName>
</protein>
<sequence>MKIEFKQAKRENYSQSEKLTDYAEKIIQRTPYIPCARTIAPVATAPIKVKKETGTKPKQNTVCKICKKQNHRTEDCFYAPQDGNTYQFNKAKRSNFKNQNQKLNPNAVSKTYNASETKTSLIAALSKVEVLTIPVSAGNTKLSLDIDTGACVNVISLTSFTELNRRSPDNKWQIRPTDVDLSGVSGQHLDIMGVITLPIGFCDSSEIFLAEFYVVKDFSLPADGLLVQFLGHVVDGNGIHTMDCKVKAVEQM</sequence>
<organism evidence="1 2">
    <name type="scientific">Homarus americanus</name>
    <name type="common">American lobster</name>
    <dbReference type="NCBI Taxonomy" id="6706"/>
    <lineage>
        <taxon>Eukaryota</taxon>
        <taxon>Metazoa</taxon>
        <taxon>Ecdysozoa</taxon>
        <taxon>Arthropoda</taxon>
        <taxon>Crustacea</taxon>
        <taxon>Multicrustacea</taxon>
        <taxon>Malacostraca</taxon>
        <taxon>Eumalacostraca</taxon>
        <taxon>Eucarida</taxon>
        <taxon>Decapoda</taxon>
        <taxon>Pleocyemata</taxon>
        <taxon>Astacidea</taxon>
        <taxon>Nephropoidea</taxon>
        <taxon>Nephropidae</taxon>
        <taxon>Homarus</taxon>
    </lineage>
</organism>
<dbReference type="InterPro" id="IPR021109">
    <property type="entry name" value="Peptidase_aspartic_dom_sf"/>
</dbReference>
<reference evidence="1" key="1">
    <citation type="journal article" date="2021" name="Sci. Adv.">
        <title>The American lobster genome reveals insights on longevity, neural, and immune adaptations.</title>
        <authorList>
            <person name="Polinski J.M."/>
            <person name="Zimin A.V."/>
            <person name="Clark K.F."/>
            <person name="Kohn A.B."/>
            <person name="Sadowski N."/>
            <person name="Timp W."/>
            <person name="Ptitsyn A."/>
            <person name="Khanna P."/>
            <person name="Romanova D.Y."/>
            <person name="Williams P."/>
            <person name="Greenwood S.J."/>
            <person name="Moroz L.L."/>
            <person name="Walt D.R."/>
            <person name="Bodnar A.G."/>
        </authorList>
    </citation>
    <scope>NUCLEOTIDE SEQUENCE</scope>
    <source>
        <strain evidence="1">GMGI-L3</strain>
    </source>
</reference>
<evidence type="ECO:0008006" key="3">
    <source>
        <dbReference type="Google" id="ProtNLM"/>
    </source>
</evidence>
<proteinExistence type="predicted"/>
<gene>
    <name evidence="1" type="ORF">Hamer_G024969</name>
</gene>
<comment type="caution">
    <text evidence="1">The sequence shown here is derived from an EMBL/GenBank/DDBJ whole genome shotgun (WGS) entry which is preliminary data.</text>
</comment>
<evidence type="ECO:0000313" key="2">
    <source>
        <dbReference type="Proteomes" id="UP000747542"/>
    </source>
</evidence>
<evidence type="ECO:0000313" key="1">
    <source>
        <dbReference type="EMBL" id="KAG7160803.1"/>
    </source>
</evidence>
<dbReference type="AlphaFoldDB" id="A0A8J5JRM0"/>
<dbReference type="Gene3D" id="2.40.70.10">
    <property type="entry name" value="Acid Proteases"/>
    <property type="match status" value="1"/>
</dbReference>